<dbReference type="InterPro" id="IPR050909">
    <property type="entry name" value="Bact_Autotransporter_VF"/>
</dbReference>
<dbReference type="InterPro" id="IPR008638">
    <property type="entry name" value="FhaB/CdiA-like_TPS"/>
</dbReference>
<dbReference type="GO" id="GO:0005576">
    <property type="term" value="C:extracellular region"/>
    <property type="evidence" value="ECO:0007669"/>
    <property type="project" value="UniProtKB-SubCell"/>
</dbReference>
<evidence type="ECO:0000256" key="3">
    <source>
        <dbReference type="ARBA" id="ARBA00022729"/>
    </source>
</evidence>
<keyword evidence="2" id="KW-0964">Secreted</keyword>
<dbReference type="InterPro" id="IPR021026">
    <property type="entry name" value="Filamn_hemagglutn_DUF3739"/>
</dbReference>
<dbReference type="Gene3D" id="2.160.20.10">
    <property type="entry name" value="Single-stranded right-handed beta-helix, Pectin lyase-like"/>
    <property type="match status" value="4"/>
</dbReference>
<gene>
    <name evidence="5" type="ORF">AW736_05285</name>
</gene>
<reference evidence="5 6" key="1">
    <citation type="submission" date="2016-01" db="EMBL/GenBank/DDBJ databases">
        <title>High potential of lignocellulose degradation of a new Verrucomicrobia species.</title>
        <authorList>
            <person name="Wang Y."/>
            <person name="Shi Y."/>
            <person name="Qiu Z."/>
            <person name="Liu S."/>
            <person name="Yang H."/>
        </authorList>
    </citation>
    <scope>NUCLEOTIDE SEQUENCE [LARGE SCALE GENOMIC DNA]</scope>
    <source>
        <strain evidence="5 6">TSB47</strain>
    </source>
</reference>
<dbReference type="STRING" id="1184151.AW736_05285"/>
<dbReference type="EMBL" id="LRRQ01000042">
    <property type="protein sequence ID" value="OAM91043.1"/>
    <property type="molecule type" value="Genomic_DNA"/>
</dbReference>
<dbReference type="NCBIfam" id="TIGR01901">
    <property type="entry name" value="adhes_NPXG"/>
    <property type="match status" value="1"/>
</dbReference>
<evidence type="ECO:0000256" key="1">
    <source>
        <dbReference type="ARBA" id="ARBA00004613"/>
    </source>
</evidence>
<dbReference type="PANTHER" id="PTHR12338:SF8">
    <property type="entry name" value="HEME_HEMOPEXIN-BINDING PROTEIN"/>
    <property type="match status" value="1"/>
</dbReference>
<evidence type="ECO:0000313" key="5">
    <source>
        <dbReference type="EMBL" id="OAM91043.1"/>
    </source>
</evidence>
<protein>
    <recommendedName>
        <fullName evidence="4">Filamentous haemagglutinin FhaB/tRNA nuclease CdiA-like TPS domain-containing protein</fullName>
    </recommendedName>
</protein>
<comment type="caution">
    <text evidence="5">The sequence shown here is derived from an EMBL/GenBank/DDBJ whole genome shotgun (WGS) entry which is preliminary data.</text>
</comment>
<keyword evidence="3" id="KW-0732">Signal</keyword>
<feature type="domain" description="Filamentous haemagglutinin FhaB/tRNA nuclease CdiA-like TPS" evidence="4">
    <location>
        <begin position="151"/>
        <end position="271"/>
    </location>
</feature>
<evidence type="ECO:0000256" key="2">
    <source>
        <dbReference type="ARBA" id="ARBA00022525"/>
    </source>
</evidence>
<dbReference type="InterPro" id="IPR011050">
    <property type="entry name" value="Pectin_lyase_fold/virulence"/>
</dbReference>
<organism evidence="5 6">
    <name type="scientific">Termitidicoccus mucosus</name>
    <dbReference type="NCBI Taxonomy" id="1184151"/>
    <lineage>
        <taxon>Bacteria</taxon>
        <taxon>Pseudomonadati</taxon>
        <taxon>Verrucomicrobiota</taxon>
        <taxon>Opitutia</taxon>
        <taxon>Opitutales</taxon>
        <taxon>Opitutaceae</taxon>
        <taxon>Termitidicoccus</taxon>
    </lineage>
</organism>
<keyword evidence="6" id="KW-1185">Reference proteome</keyword>
<proteinExistence type="predicted"/>
<dbReference type="InterPro" id="IPR012334">
    <property type="entry name" value="Pectin_lyas_fold"/>
</dbReference>
<comment type="subcellular location">
    <subcellularLocation>
        <location evidence="1">Secreted</location>
    </subcellularLocation>
</comment>
<dbReference type="Pfam" id="PF12545">
    <property type="entry name" value="DUF3739"/>
    <property type="match status" value="1"/>
</dbReference>
<evidence type="ECO:0000313" key="6">
    <source>
        <dbReference type="Proteomes" id="UP000078486"/>
    </source>
</evidence>
<dbReference type="SUPFAM" id="SSF51126">
    <property type="entry name" value="Pectin lyase-like"/>
    <property type="match status" value="1"/>
</dbReference>
<evidence type="ECO:0000259" key="4">
    <source>
        <dbReference type="SMART" id="SM00912"/>
    </source>
</evidence>
<dbReference type="PANTHER" id="PTHR12338">
    <property type="entry name" value="AUTOTRANSPORTER"/>
    <property type="match status" value="1"/>
</dbReference>
<dbReference type="SMART" id="SM00912">
    <property type="entry name" value="Haemagg_act"/>
    <property type="match status" value="1"/>
</dbReference>
<accession>A0A178IMB4</accession>
<name>A0A178IMB4_9BACT</name>
<sequence length="4542" mass="468939">MKKPSLISRSSRGRIPSVFRFSVFSLLTMAARALRTLFCLSVSSAGVLAVLVIALIPAPLSAASLVGSVRAKAGGGAAASNPSGGTGGQAVDPATATALAQAQKQSLVRTVRAIAAARQAQADARRAALNGLSSFNGLATSDNPSGGLKIANGVDLDPSLWQGAARPVETSGENGRLVVKIDQETQKAILTWDRFDVGRETDLVFDQQGNRDWVALNRVTDAQTSPSQILGSIKADGSVYVLNRNGVIFGGASQVNVGNLVAAAANMTNAQFLDRGLYGSSITVPSFTDALGAVTVEAGARITTREPASATEGGGSVLLLGSAVTNAGEITTRKGQTLLAAGDSFILRRGVSTEENKHSTTRGTEVSPQFKTDSTAGAVANTGLIVAREGDITLAGRDVRQDGVAVATTSVNTRGTVHLLTSANDKDAAVALGADSVTAIIAGDLLIEDDRVELRDDGQTALDSQRDALIAESAALDQARVTEALANTTKFDNYSTLSDRRDQSRIEIVGGGLVTFEGDSLALATGGQIAVSAGNSAAGTKDVAVSQVNPLTWGEIRVADGAQLDVSGALGVRVAMEDNNIKVNIQGFELRDSPLNRDNPDRPLFNQDVWIARRDLPSVPAGTDGYESDRYYTGGGLIEAGGYLANQAHGIGEWTAQGGTVNFIADSVVTEAGSLIDLSGGSLDVQSGYLTITRVLGSDGKLYDLGSAPADLVYYALGNAHVEYSEKWGVTKVYSNSLTSQANVKRYEQGYTVGRDAGQFSIRTIDARLDGAIDASVTNGTRQRDARPAAGAADGYKLSQTQAALAGRLLIQNYDPSAGSFNPRREWYSDVLLAAGDAAPPPSAGADAAPADRLIWLNLDRLNDAGLGGLSIQSRLNTFVIGGDLALAPGGALDFSGGDFTLNGSLTARGGSVHIQTGGQYVNGVSVAAGLTLKDGVTIDTRGLWTNVALDPDSAWGLAFRDGGSVTIDTGYGDLVMEAGSRIDASAGGAVLADASTVGGAGGDITLSGRGMRLEGELVSRGFTKGGKLALNAWTNISVGGRLLETDGLLAVGEVAPMDLTLAEDTVFPAGSQPPFSFEVVMSEIKPGDPLPGTYLQWGSYSNHPNPMTTGVDFIVPSGMSLRTSGGTPSETEYNTGSLIPAGTKIGYIYAWSWSAGYAFPVELFSEPIPLPSPIKTTYPADTILTKDLTVAAGTIIPKGASLTHAVKVRAPLNMDAEFFRQGFSDYSLASTLGVTVHPGAQIDVVMPVYRFNAASLSAPTGADIADVADFDLPPLFTENPAKGTLTQRAGASLALKGLTGSFPTVGTPIISHGAVVVGQDAAITVDPGQRVRLSAAGQLTVDGAITARGGEIIIANSRTIFESPRASNSPNLPVYPGPGETSVWIGENARLDASGLAVTARDFSGRDYGLVTDGGSIVLGSEGVLRRDPDGLTQTQDSTEAWVIVRPGAVLDVSGASAVLDLPVGAKYQARTVASHGGSISLTSYSGIFLDGELRARAGGEGASAGALNVVIEAPRYTNVQPSQMPAALMQGRVLAVGQEHVSSLSADLRAGEADEAFVIGSLGAARVSVEQITAGGFDSVSLWGRNGIVFDGDVSLSLGRSLTLSKGYLGNSAEGARVSLAAPYVYVDGWSVLNGGGSDVYPDRVPVLPAGGSFDIAGGLVDFRHLAKIDYDQVRVESAGDLRFLPSVASTSSSSLDRRTLVQAPGELTLAAAQLYPTSNTLARVTAGDLLAIERVGAETPAVPLSVFGQLELGAQTVRQGGIVRAPLGSITLTGGLTNGGLVELLDGSITSVSANGLLMPYGGTADGVDYLVNGEKAVTSAILGAYVGAQGVVTVNADSFHGEAGSLLDLSGGGHLLGGAFVTGRGGSVDTLLYPRNPGGQVFAIVPGVVTAPVAGGYASQWTGAVPEAGQTITIPAGVPGLPAGTYTLLPANYALLPGAFRVELGAATSRPFAGVTAQRDGSFAMMGVQGVAGTGIRDALPNLVTVTPGAVFRTWAHYNEQSFAAYQVEQAGIFGNLRPRLEADGKYLTFSPGDYPEGDANSALVFDGLADFSAAPGGYDGGFALSSSRYVNLVITAPGSATENRDTADRGAYITVSSDALDRVNAPNLYIGGVPSQGATALSVSTGGMGQLGYDLLIEGGVTLRGSQVILASRDTITLESGATIDTLGRGIASPDSSSGLLFGDAPTPYGELALLAVSNGLLVLNSPAGLNTSSITLGEGVSLRSEGSIGFYSDRGLNMEGSARFGTRNLFLTVPSFNIGSSDALAAAGPLPDGMILNQSILDGLLAGDPASGAPAVETLILGASQSINFFGDIALNTIDPATGRSSLAQLVFNSPALYGYGSAADTVRLTTDTFVWNGAEIFEAESSYGLVSSSARPGALRDGGAGSGRFVIDAGSIVFGYPSPARPDTSITFDRLMLGFSDVAFNASSAITANARGTLSVYQTGDNPAALDVFDPAAYVGAGGALHLNTPLLTGDSAAFLHFHAGGPIDVTAPSAATSAPAASGLGAEIGLHTASSIDIASSIVLHSGRLTLSAAGDITLADAARLDLSGLPVVFHDVTRHTWGGDASLESTSGNITHRAGAQIDLSAPGEDAGLLTLSALSGRVRLDGELLATGGEGHDGGSFDLRARLIADDPAALSSAFAALNTRLTQDGFSAARSFRFTEGDLLIGDGLKARDISVSVDNGSLTVNGLIDASGPRPGSIRLASRDDLRLASTAVLDVRGTEMQLDGYGQPVEALNRAHIELSSAEGWLRLDAGATLDLSSPDGVDRGRLTLNARRADETGGDINIDASGPLDIRGADSIALNAYWTYSPADENGSIVQDNGTDSPISSNELQTTTRTLLETMTRTVTVTVTTFSGESFPFGMNMTVGYPDYVELNYALGFALQADYSTYPYVFSLYFPGQTGLKSGKATLVSGKITGGDGTVYNPGDKIGQIVMNDATFTDDVMIDIDGVPSGTQLFGCYDASGNGPYWIKATNANREVISQTSALVALDTPPSIDTVIDDSTPGRLITTVTNVELLKTLETTTVMAPPGTAIGNVNTVVTTPDNLTKTTTDAETYADPQKGFAGLDQIDAQNQLFHANALADTALQNRLAGLKARGDAFHLRPGVEITGGDASGGKLTVPGDLDLSRYRYGPAADRAPASASYGAGEPLALQLRAPADLVIKGSITDGFAQAKPTPDDRALLLAAGRVAADTVLTFDLNLPAGTKFDSGSRLPFAVTFPGPQELPGGETAATAMVLWNVPYNQTAWSYVFAFPDASDLPVVEEGRVDVVATQGGTPKTYLPGDQLPRNLAEGTIFHAGTKLRSNTPANATVKFSGLTIGAYNRAPVDVVLAKDFTTGGSAERVGGNQYIRLPDGTEYNARDNPSIPPGTLLPRGTIISAQVGFYSGNEYEVESFVIPPGTSLPKNYILTNPLPFLAGDTLPAGTNIAETLYDAQSRLLWAVAPMLAPGSLSADIRLAAGADLSAADARALLPAHALAAAGHAGNLTLDNLRRSNISQPGLNVIRTGIGSLDLLAGGDFTQTAPYGIYTAGTDTELPGGGDEAFRLPRPPGIVLGATLADWASALGERSVWYPDHGGDLTVTVQGDLSAYTYKQGGLNNQSVSNWLWKQGGDDALGIKTAWGLNFGTFIPVTYNQKPAAALYGFSGFGALGGGNVRIRVGGDAGVLASPVSRSQYGGTDDVYSTSLLVAVGSTGRVTSVTTRDGVVTGGEITQTGGGDIDVRIGGRLNPFASFDYLDMDGGSFTNLRGDIRLEAAAIGFLKPAYGALSSGDPRAPDIYAAGGISSGYAYTPQGAPQITPGDGSVAFRTRGNLSVNVPRDATMGDIYSANTRLFDYQPDPASQNTALTWFSLWRDDTAVSLFSAGGNIAPFGLGTSGLLLTTPRFYATAAAGSIYYGSRITNSPMTIELVPSATGQLELLAMDSIYAGVIGGPARLAMSGASATLDLIPNPFKPAYILAGPGTSYFTDAYALTNTLIAYGLPRYEGDQGTRTPTQGYFAFQPDMPLTNLHAADADPMRIYAAEGDIVSFRMGDLASSYGVTTRLPVAKAAHILAGRDIVAFGGASGSYYDAPNLILNARDTDVSLLSAGRDIIHANVEIYGPGALEVTAGRNIYQGDNGTLTSRGALLPGDNRPGADIALMAGMANGVAWDALRDLYLDPANLANPELPLYHPDYPENHGKVAKVYDEELMAWLKENYNYEAADSETALAWFTTELKPEEQRVFLRSVYYNELREGGREYNNPESRRFASYLRGRQMIATLFPETDANDNEIVRTGDITMFGGSGIRTLFGGDIQMLAPGGQVMVGMEGQVPPATAGVVTQGAGDIQIYSEGSILLGLSRIMTTFGGAIFGWSAEGDINAGRGSKTTIVYTPPKRVYDNYGNVTLSPTVPSSGAGIATLAPIPEVPAGDVDLIAPLGTIDVGEAGIRVSGNINLAALQVINAANIQVQGDATGIPMAALPNLGALTAATNTAGAATAAAMEAAAGTRRAPAAAPVIPSIITVETVGYGPIEEPPPETAALLPDGVPVAHLTH</sequence>
<dbReference type="Pfam" id="PF05860">
    <property type="entry name" value="TPS"/>
    <property type="match status" value="1"/>
</dbReference>
<dbReference type="Proteomes" id="UP000078486">
    <property type="component" value="Unassembled WGS sequence"/>
</dbReference>